<dbReference type="InterPro" id="IPR035969">
    <property type="entry name" value="Rab-GAP_TBC_sf"/>
</dbReference>
<evidence type="ECO:0000259" key="12">
    <source>
        <dbReference type="PROSITE" id="PS50086"/>
    </source>
</evidence>
<dbReference type="InterPro" id="IPR050302">
    <property type="entry name" value="Rab_GAP_TBC_domain"/>
</dbReference>
<keyword evidence="5" id="KW-0931">ER-Golgi transport</keyword>
<feature type="compositionally biased region" description="Polar residues" evidence="11">
    <location>
        <begin position="66"/>
        <end position="83"/>
    </location>
</feature>
<dbReference type="GO" id="GO:0016192">
    <property type="term" value="P:vesicle-mediated transport"/>
    <property type="evidence" value="ECO:0007669"/>
    <property type="project" value="UniProtKB-KW"/>
</dbReference>
<evidence type="ECO:0000256" key="11">
    <source>
        <dbReference type="SAM" id="MobiDB-lite"/>
    </source>
</evidence>
<evidence type="ECO:0000313" key="13">
    <source>
        <dbReference type="EMBL" id="KAK0544746.1"/>
    </source>
</evidence>
<organism evidence="13 14">
    <name type="scientific">Tilletia horrida</name>
    <dbReference type="NCBI Taxonomy" id="155126"/>
    <lineage>
        <taxon>Eukaryota</taxon>
        <taxon>Fungi</taxon>
        <taxon>Dikarya</taxon>
        <taxon>Basidiomycota</taxon>
        <taxon>Ustilaginomycotina</taxon>
        <taxon>Exobasidiomycetes</taxon>
        <taxon>Tilletiales</taxon>
        <taxon>Tilletiaceae</taxon>
        <taxon>Tilletia</taxon>
    </lineage>
</organism>
<evidence type="ECO:0000256" key="7">
    <source>
        <dbReference type="ARBA" id="ARBA00023054"/>
    </source>
</evidence>
<dbReference type="InterPro" id="IPR000195">
    <property type="entry name" value="Rab-GAP-TBC_dom"/>
</dbReference>
<dbReference type="PANTHER" id="PTHR47219">
    <property type="entry name" value="RAB GTPASE-ACTIVATING PROTEIN 1-LIKE"/>
    <property type="match status" value="1"/>
</dbReference>
<gene>
    <name evidence="13" type="primary">GYP5</name>
    <name evidence="13" type="ORF">OC846_005945</name>
</gene>
<feature type="compositionally biased region" description="Basic and acidic residues" evidence="11">
    <location>
        <begin position="404"/>
        <end position="424"/>
    </location>
</feature>
<keyword evidence="14" id="KW-1185">Reference proteome</keyword>
<evidence type="ECO:0000256" key="8">
    <source>
        <dbReference type="ARBA" id="ARBA00061661"/>
    </source>
</evidence>
<accession>A0AAN6JP22</accession>
<dbReference type="EMBL" id="JAPDMZ010000265">
    <property type="protein sequence ID" value="KAK0544746.1"/>
    <property type="molecule type" value="Genomic_DNA"/>
</dbReference>
<evidence type="ECO:0000256" key="1">
    <source>
        <dbReference type="ARBA" id="ARBA00004496"/>
    </source>
</evidence>
<feature type="coiled-coil region" evidence="10">
    <location>
        <begin position="882"/>
        <end position="923"/>
    </location>
</feature>
<evidence type="ECO:0000256" key="6">
    <source>
        <dbReference type="ARBA" id="ARBA00022927"/>
    </source>
</evidence>
<evidence type="ECO:0000256" key="3">
    <source>
        <dbReference type="ARBA" id="ARBA00022468"/>
    </source>
</evidence>
<dbReference type="Gene3D" id="1.10.10.750">
    <property type="entry name" value="Ypt/Rab-GAP domain of gyp1p, domain 1"/>
    <property type="match status" value="1"/>
</dbReference>
<dbReference type="SUPFAM" id="SSF47923">
    <property type="entry name" value="Ypt/Rab-GAP domain of gyp1p"/>
    <property type="match status" value="2"/>
</dbReference>
<comment type="similarity">
    <text evidence="8">Belongs to the GYP5 family.</text>
</comment>
<evidence type="ECO:0000256" key="9">
    <source>
        <dbReference type="ARBA" id="ARBA00072088"/>
    </source>
</evidence>
<proteinExistence type="inferred from homology"/>
<feature type="compositionally biased region" description="Polar residues" evidence="11">
    <location>
        <begin position="208"/>
        <end position="219"/>
    </location>
</feature>
<dbReference type="AlphaFoldDB" id="A0AAN6JP22"/>
<sequence length="987" mass="105973">MSTSKPAGGGVAAMAKRWEAAQSSSASASSSPSTTRPSTAKSAASSTATATAPSPPLPNTPKLSAVTGSASSPADEQLTSPTTPVLDPSIGAKSLIDPADTIINPFSSTSISEDDPCPPPDSPKRYSLTTDVKADLVKAASSIAISTSSPDTSLQTDEEPNWGDTEYDAHARKNSIAAAPPSVGTASSASRRESFQSATEMRRELSSEPEQNGASSSGHATDPAENAASASDIAQASSAKASVEHQDTVRASSHFSVVSLGGDDSAEGSAAEATQSSKRESHAHGAFTTSPTTITPLESRRTSKIRPESFAAKRVSLPPDSLESKAAVAEDDTALIRARLEAQTAQLERDPKAWRASIDGAAKIRQSFERKMHEAGGISGSPSSDLAFKRQTLHTIPDVASSETEERAGISSADHAEKSHKDQGVGEETQDVVQEVERQATVDDVTTPTLAQHPEVSDRVNAQLETESTPTAPSGSLRSSGSPSEPTSTLPSLSSSTSTHTNATTATSGTNYSSLATTSAAAEPKQEGAPTERQAESVTGPSSAAAEGAQTKKAAGDEDSEEMVDWTFWGEIMSNYAEVARTRPQELSKAIRAGIPAALRGMMWQLMSSSKDEELEIIYAYYLKQTSPHEKAIRRDLSRTFPEQEYFADGKGVGQENLFNVIKAYSLYDEECGYCQGMQFVVGPLLLNMPDEEAFSTLARLMKSYDLRGHYIPNMPSLQLRLYQFDRLLEEFLPLLHRHLTRQGVKSSMYAAQWFMTLFSYRFPLELVYRILDSVFAEGIETLFRFSIALMQRNEEKLITLAFEEAVQFLKDNLFDAYLRETPTKGSNLRTPKASSSGPSVGTSNASEYYTAQFVQDAYQIRITPYQLDGYAAEFEEHVRKANAHRREVEALRLVNRNLSAKIKELEGQLTQVNNEHVDLVKQLVMAKLEKDDYAEELARYKLMYAEAVLSADQGSGPAGRGSSVGFGVIGSAGGSSTRTSRSGAGG</sequence>
<feature type="region of interest" description="Disordered" evidence="11">
    <location>
        <begin position="824"/>
        <end position="843"/>
    </location>
</feature>
<keyword evidence="7 10" id="KW-0175">Coiled coil</keyword>
<feature type="domain" description="Rab-GAP TBC" evidence="12">
    <location>
        <begin position="594"/>
        <end position="779"/>
    </location>
</feature>
<feature type="compositionally biased region" description="Basic and acidic residues" evidence="11">
    <location>
        <begin position="298"/>
        <end position="307"/>
    </location>
</feature>
<feature type="region of interest" description="Disordered" evidence="11">
    <location>
        <begin position="370"/>
        <end position="561"/>
    </location>
</feature>
<dbReference type="GO" id="GO:0015031">
    <property type="term" value="P:protein transport"/>
    <property type="evidence" value="ECO:0007669"/>
    <property type="project" value="UniProtKB-KW"/>
</dbReference>
<dbReference type="FunFam" id="1.10.10.750:FF:000003">
    <property type="entry name" value="GTPase activating protein (Evi5)"/>
    <property type="match status" value="1"/>
</dbReference>
<comment type="subcellular location">
    <subcellularLocation>
        <location evidence="1">Cytoplasm</location>
    </subcellularLocation>
</comment>
<keyword evidence="6" id="KW-0653">Protein transport</keyword>
<evidence type="ECO:0000256" key="5">
    <source>
        <dbReference type="ARBA" id="ARBA00022892"/>
    </source>
</evidence>
<dbReference type="Proteomes" id="UP001176517">
    <property type="component" value="Unassembled WGS sequence"/>
</dbReference>
<feature type="compositionally biased region" description="Basic and acidic residues" evidence="11">
    <location>
        <begin position="190"/>
        <end position="206"/>
    </location>
</feature>
<dbReference type="FunFam" id="1.10.8.270:FF:000001">
    <property type="entry name" value="TBC1 domain family member 1"/>
    <property type="match status" value="1"/>
</dbReference>
<keyword evidence="4" id="KW-0963">Cytoplasm</keyword>
<feature type="compositionally biased region" description="Low complexity" evidence="11">
    <location>
        <begin position="20"/>
        <end position="52"/>
    </location>
</feature>
<name>A0AAN6JP22_9BASI</name>
<feature type="region of interest" description="Disordered" evidence="11">
    <location>
        <begin position="1"/>
        <end position="129"/>
    </location>
</feature>
<keyword evidence="2" id="KW-0813">Transport</keyword>
<feature type="compositionally biased region" description="Low complexity" evidence="11">
    <location>
        <begin position="224"/>
        <end position="241"/>
    </location>
</feature>
<keyword evidence="3" id="KW-0343">GTPase activation</keyword>
<dbReference type="FunFam" id="1.10.472.80:FF:000044">
    <property type="entry name" value="GTPase-activating protein GYP5"/>
    <property type="match status" value="1"/>
</dbReference>
<dbReference type="GO" id="GO:0005096">
    <property type="term" value="F:GTPase activator activity"/>
    <property type="evidence" value="ECO:0007669"/>
    <property type="project" value="UniProtKB-KW"/>
</dbReference>
<reference evidence="13" key="1">
    <citation type="journal article" date="2023" name="PhytoFront">
        <title>Draft Genome Resources of Seven Strains of Tilletia horrida, Causal Agent of Kernel Smut of Rice.</title>
        <authorList>
            <person name="Khanal S."/>
            <person name="Antony Babu S."/>
            <person name="Zhou X.G."/>
        </authorList>
    </citation>
    <scope>NUCLEOTIDE SEQUENCE</scope>
    <source>
        <strain evidence="13">TX6</strain>
    </source>
</reference>
<feature type="region of interest" description="Disordered" evidence="11">
    <location>
        <begin position="143"/>
        <end position="327"/>
    </location>
</feature>
<evidence type="ECO:0000256" key="10">
    <source>
        <dbReference type="SAM" id="Coils"/>
    </source>
</evidence>
<feature type="compositionally biased region" description="Low complexity" evidence="11">
    <location>
        <begin position="544"/>
        <end position="553"/>
    </location>
</feature>
<dbReference type="PANTHER" id="PTHR47219:SF9">
    <property type="entry name" value="GTPASE ACTIVATING PROTEIN AND CENTROSOME-ASSOCIATED, ISOFORM B"/>
    <property type="match status" value="1"/>
</dbReference>
<dbReference type="PROSITE" id="PS50086">
    <property type="entry name" value="TBC_RABGAP"/>
    <property type="match status" value="1"/>
</dbReference>
<feature type="compositionally biased region" description="Low complexity" evidence="11">
    <location>
        <begin position="471"/>
        <end position="514"/>
    </location>
</feature>
<comment type="caution">
    <text evidence="13">The sequence shown here is derived from an EMBL/GenBank/DDBJ whole genome shotgun (WGS) entry which is preliminary data.</text>
</comment>
<dbReference type="SMART" id="SM00164">
    <property type="entry name" value="TBC"/>
    <property type="match status" value="1"/>
</dbReference>
<dbReference type="Gene3D" id="1.10.8.270">
    <property type="entry name" value="putative rabgap domain of human tbc1 domain family member 14 like domains"/>
    <property type="match status" value="1"/>
</dbReference>
<protein>
    <recommendedName>
        <fullName evidence="9">GTPase-activating protein GYP5</fullName>
    </recommendedName>
</protein>
<evidence type="ECO:0000256" key="4">
    <source>
        <dbReference type="ARBA" id="ARBA00022490"/>
    </source>
</evidence>
<evidence type="ECO:0000313" key="14">
    <source>
        <dbReference type="Proteomes" id="UP001176517"/>
    </source>
</evidence>
<dbReference type="Pfam" id="PF23436">
    <property type="entry name" value="RabGap-TBC_2"/>
    <property type="match status" value="1"/>
</dbReference>
<dbReference type="GO" id="GO:0005737">
    <property type="term" value="C:cytoplasm"/>
    <property type="evidence" value="ECO:0007669"/>
    <property type="project" value="UniProtKB-SubCell"/>
</dbReference>
<dbReference type="GO" id="GO:0031267">
    <property type="term" value="F:small GTPase binding"/>
    <property type="evidence" value="ECO:0007669"/>
    <property type="project" value="TreeGrafter"/>
</dbReference>
<evidence type="ECO:0000256" key="2">
    <source>
        <dbReference type="ARBA" id="ARBA00022448"/>
    </source>
</evidence>
<dbReference type="Gene3D" id="1.10.472.80">
    <property type="entry name" value="Ypt/Rab-GAP domain of gyp1p, domain 3"/>
    <property type="match status" value="1"/>
</dbReference>
<feature type="compositionally biased region" description="Polar residues" evidence="11">
    <location>
        <begin position="287"/>
        <end position="296"/>
    </location>
</feature>